<keyword evidence="3" id="KW-0732">Signal</keyword>
<feature type="region of interest" description="Disordered" evidence="1">
    <location>
        <begin position="532"/>
        <end position="576"/>
    </location>
</feature>
<organism evidence="4 5">
    <name type="scientific">Curtobacterium flaccumfaciens</name>
    <dbReference type="NCBI Taxonomy" id="2035"/>
    <lineage>
        <taxon>Bacteria</taxon>
        <taxon>Bacillati</taxon>
        <taxon>Actinomycetota</taxon>
        <taxon>Actinomycetes</taxon>
        <taxon>Micrococcales</taxon>
        <taxon>Microbacteriaceae</taxon>
        <taxon>Curtobacterium</taxon>
    </lineage>
</organism>
<dbReference type="Gene3D" id="3.60.10.10">
    <property type="entry name" value="Endonuclease/exonuclease/phosphatase"/>
    <property type="match status" value="1"/>
</dbReference>
<proteinExistence type="predicted"/>
<feature type="transmembrane region" description="Helical" evidence="2">
    <location>
        <begin position="585"/>
        <end position="611"/>
    </location>
</feature>
<protein>
    <submittedName>
        <fullName evidence="4">Uncharacterized protein</fullName>
    </submittedName>
</protein>
<keyword evidence="2" id="KW-0472">Membrane</keyword>
<feature type="compositionally biased region" description="Gly residues" evidence="1">
    <location>
        <begin position="534"/>
        <end position="568"/>
    </location>
</feature>
<comment type="caution">
    <text evidence="4">The sequence shown here is derived from an EMBL/GenBank/DDBJ whole genome shotgun (WGS) entry which is preliminary data.</text>
</comment>
<reference evidence="4 5" key="1">
    <citation type="submission" date="2019-03" db="EMBL/GenBank/DDBJ databases">
        <title>Genomic analyses of the natural microbiome of Caenorhabditis elegans.</title>
        <authorList>
            <person name="Samuel B."/>
        </authorList>
    </citation>
    <scope>NUCLEOTIDE SEQUENCE [LARGE SCALE GENOMIC DNA]</scope>
    <source>
        <strain evidence="4 5">JUb65</strain>
    </source>
</reference>
<feature type="chain" id="PRO_5039516573" evidence="3">
    <location>
        <begin position="23"/>
        <end position="647"/>
    </location>
</feature>
<keyword evidence="2" id="KW-1133">Transmembrane helix</keyword>
<dbReference type="PANTHER" id="PTHR41349">
    <property type="match status" value="1"/>
</dbReference>
<evidence type="ECO:0000256" key="3">
    <source>
        <dbReference type="SAM" id="SignalP"/>
    </source>
</evidence>
<dbReference type="OrthoDB" id="9812856at2"/>
<dbReference type="Proteomes" id="UP000295764">
    <property type="component" value="Unassembled WGS sequence"/>
</dbReference>
<sequence length="647" mass="64207">MRLSPHLAVVSALIALAGVVLPGGGAAVAAAGPTDGGALHLESSGAHVGETIRFSFATATPDATNWIGVYTDPATVPTNGVSHGASTAWTYVPATTTGVADLATAGLPAGATLTAVLLYHDGYQRLAPPITFTLAPKPPTVGSDAPTTAHFVTDDVVEPTATVGAAVHRSVAGLWRAVDGSAPTSAVRFAATAAPAWVHVAPDGLVTGTAPGSVPPHRALVTVTATDTDGVTGTIVLEFPVTASRTVPTLKVETLEAWDGGAHVDDPIEKLARSVLHDRIDLLTLQDTGGTEGAALAAVLDWHVQESPDGLATLTPYAIAPRAGVPAGVPAIASTVTVGGRPVSVWNVALAVDSVDPAQVCTTGATAMIAAQRGTETHRQAVALAGALRRQVASGERVVLLGALRSPSHLDWTAGADTCGVGPVAWPVTTVLARAGLSDAFRTANPSVARDPGSTADVFSGHSASPEPTRADVTAVPATIGRTDAVQFGGPVRVTEAHTAVDGFPVPSARTNAWTSDRAAVAATLVLTTDDDAGSGGHGAGGHGSGNGGSGASGGGTDPHHGGSGAGQGRPAAVGSPLGSGPAGLLAFTGPGAVVATAALALALLALGAFITFRRRRVLVHPADGGPALVLDPIPDLLPDPHQEGTS</sequence>
<accession>A0A4R6DF96</accession>
<feature type="region of interest" description="Disordered" evidence="1">
    <location>
        <begin position="446"/>
        <end position="470"/>
    </location>
</feature>
<evidence type="ECO:0000256" key="1">
    <source>
        <dbReference type="SAM" id="MobiDB-lite"/>
    </source>
</evidence>
<evidence type="ECO:0000313" key="5">
    <source>
        <dbReference type="Proteomes" id="UP000295764"/>
    </source>
</evidence>
<evidence type="ECO:0000256" key="2">
    <source>
        <dbReference type="SAM" id="Phobius"/>
    </source>
</evidence>
<dbReference type="InterPro" id="IPR036691">
    <property type="entry name" value="Endo/exonu/phosph_ase_sf"/>
</dbReference>
<dbReference type="AlphaFoldDB" id="A0A4R6DF96"/>
<dbReference type="Pfam" id="PF05345">
    <property type="entry name" value="He_PIG"/>
    <property type="match status" value="1"/>
</dbReference>
<dbReference type="RefSeq" id="WP_133520390.1">
    <property type="nucleotide sequence ID" value="NZ_SNVW01000009.1"/>
</dbReference>
<name>A0A4R6DF96_9MICO</name>
<gene>
    <name evidence="4" type="ORF">EDF64_10953</name>
</gene>
<feature type="signal peptide" evidence="3">
    <location>
        <begin position="1"/>
        <end position="22"/>
    </location>
</feature>
<dbReference type="PANTHER" id="PTHR41349:SF1">
    <property type="entry name" value="PROTEIN CBG08683"/>
    <property type="match status" value="1"/>
</dbReference>
<evidence type="ECO:0000313" key="4">
    <source>
        <dbReference type="EMBL" id="TDN43130.1"/>
    </source>
</evidence>
<dbReference type="EMBL" id="SNVW01000009">
    <property type="protein sequence ID" value="TDN43130.1"/>
    <property type="molecule type" value="Genomic_DNA"/>
</dbReference>
<keyword evidence="2" id="KW-0812">Transmembrane</keyword>